<keyword evidence="4 7" id="KW-0547">Nucleotide-binding</keyword>
<comment type="pathway">
    <text evidence="1 7 8">Cofactor biosynthesis; NAD(+) biosynthesis; NAD(+) from deamido-NAD(+) (L-Gln route): step 1/1.</text>
</comment>
<dbReference type="EC" id="6.3.5.1" evidence="7 8"/>
<dbReference type="Gene3D" id="1.10.10.1140">
    <property type="entry name" value="Glutamine-dependent NAD+ synthetase, C-terminal domain"/>
    <property type="match status" value="1"/>
</dbReference>
<evidence type="ECO:0000313" key="14">
    <source>
        <dbReference type="Proteomes" id="UP000239720"/>
    </source>
</evidence>
<feature type="domain" description="CN hydrolase" evidence="10">
    <location>
        <begin position="6"/>
        <end position="270"/>
    </location>
</feature>
<dbReference type="Proteomes" id="UP000233534">
    <property type="component" value="Chromosome"/>
</dbReference>
<dbReference type="NCBIfam" id="NF002730">
    <property type="entry name" value="PRK02628.1"/>
    <property type="match status" value="1"/>
</dbReference>
<feature type="active site" description="Nucleophile; for glutaminase activity" evidence="7">
    <location>
        <position position="171"/>
    </location>
</feature>
<dbReference type="Gene3D" id="3.60.110.10">
    <property type="entry name" value="Carbon-nitrogen hydrolase"/>
    <property type="match status" value="1"/>
</dbReference>
<reference evidence="12 14" key="2">
    <citation type="journal article" date="2018" name="Syst. Appl. Microbiol.">
        <title>Characterization and high-quality draft genome sequence of Herbivorax saccincola A7, an anaerobic, alkaliphilic, thermophilic, cellulolytic, and xylanolytic bacterium.</title>
        <authorList>
            <person name="Aikawa S."/>
            <person name="Baramee S."/>
            <person name="Sermsathanaswadi J."/>
            <person name="Thianheng P."/>
            <person name="Tachaapaikoon C."/>
            <person name="Shikata A."/>
            <person name="Waeonukul R."/>
            <person name="Pason P."/>
            <person name="Ratanakhanokchai K."/>
            <person name="Kosugi A."/>
        </authorList>
    </citation>
    <scope>NUCLEOTIDE SEQUENCE [LARGE SCALE GENOMIC DNA]</scope>
    <source>
        <strain evidence="12 14">A7</strain>
    </source>
</reference>
<evidence type="ECO:0000256" key="9">
    <source>
        <dbReference type="RuleBase" id="RU003811"/>
    </source>
</evidence>
<evidence type="ECO:0000259" key="10">
    <source>
        <dbReference type="PROSITE" id="PS50263"/>
    </source>
</evidence>
<dbReference type="InterPro" id="IPR003694">
    <property type="entry name" value="NAD_synthase"/>
</dbReference>
<evidence type="ECO:0000313" key="13">
    <source>
        <dbReference type="Proteomes" id="UP000233534"/>
    </source>
</evidence>
<dbReference type="GO" id="GO:0004359">
    <property type="term" value="F:glutaminase activity"/>
    <property type="evidence" value="ECO:0007669"/>
    <property type="project" value="InterPro"/>
</dbReference>
<dbReference type="CDD" id="cd00553">
    <property type="entry name" value="NAD_synthase"/>
    <property type="match status" value="1"/>
</dbReference>
<evidence type="ECO:0000313" key="11">
    <source>
        <dbReference type="EMBL" id="AUG56499.1"/>
    </source>
</evidence>
<name>A0A2K9DZD5_9FIRM</name>
<keyword evidence="6 7" id="KW-0520">NAD</keyword>
<dbReference type="UniPathway" id="UPA00253">
    <property type="reaction ID" value="UER00334"/>
</dbReference>
<proteinExistence type="inferred from homology"/>
<dbReference type="KEGG" id="hsc:HVS_02720"/>
<gene>
    <name evidence="7 11" type="primary">nadE</name>
    <name evidence="12" type="ORF">B9R14_07320</name>
    <name evidence="11" type="ORF">HVS_02720</name>
</gene>
<reference evidence="11 13" key="1">
    <citation type="submission" date="2017-12" db="EMBL/GenBank/DDBJ databases">
        <title>Complete genome sequence of Herbivorax saccincola GGR1, a novel Cellulosome-producing hydrolytic bacterium in a thermophilic biogas plant, established by Illumina and Nanopore MinION sequencing.</title>
        <authorList>
            <person name="Pechtl A."/>
            <person name="Ruckert C."/>
            <person name="Koeck D.E."/>
            <person name="Maus I."/>
            <person name="Winkler A."/>
            <person name="Kalinowski J."/>
            <person name="Puhler A."/>
            <person name="Schwarz W.W."/>
            <person name="Zverlov V.V."/>
            <person name="Schluter A."/>
            <person name="Liebl W."/>
        </authorList>
    </citation>
    <scope>NUCLEOTIDE SEQUENCE [LARGE SCALE GENOMIC DNA]</scope>
    <source>
        <strain evidence="11">GGR1</strain>
        <strain evidence="13">SR1</strain>
    </source>
</reference>
<evidence type="ECO:0000256" key="5">
    <source>
        <dbReference type="ARBA" id="ARBA00022840"/>
    </source>
</evidence>
<comment type="similarity">
    <text evidence="2 7 8">In the C-terminal section; belongs to the NAD synthetase family.</text>
</comment>
<feature type="binding site" evidence="7">
    <location>
        <position position="471"/>
    </location>
    <ligand>
        <name>deamido-NAD(+)</name>
        <dbReference type="ChEBI" id="CHEBI:58437"/>
        <note>ligand shared between two neighboring subunits</note>
    </ligand>
</feature>
<dbReference type="OrthoDB" id="9803818at2"/>
<protein>
    <recommendedName>
        <fullName evidence="7 8">Glutamine-dependent NAD(+) synthetase</fullName>
        <ecNumber evidence="7 8">6.3.5.1</ecNumber>
    </recommendedName>
    <alternativeName>
        <fullName evidence="7 8">NAD(+) synthase [glutamine-hydrolyzing]</fullName>
    </alternativeName>
</protein>
<organism evidence="11 13">
    <name type="scientific">Acetivibrio saccincola</name>
    <dbReference type="NCBI Taxonomy" id="1677857"/>
    <lineage>
        <taxon>Bacteria</taxon>
        <taxon>Bacillati</taxon>
        <taxon>Bacillota</taxon>
        <taxon>Clostridia</taxon>
        <taxon>Eubacteriales</taxon>
        <taxon>Oscillospiraceae</taxon>
        <taxon>Acetivibrio</taxon>
    </lineage>
</organism>
<dbReference type="NCBIfam" id="TIGR00552">
    <property type="entry name" value="nadE"/>
    <property type="match status" value="1"/>
</dbReference>
<dbReference type="EMBL" id="CP025197">
    <property type="protein sequence ID" value="AUG56499.1"/>
    <property type="molecule type" value="Genomic_DNA"/>
</dbReference>
<keyword evidence="5 7" id="KW-0067">ATP-binding</keyword>
<dbReference type="InterPro" id="IPR036526">
    <property type="entry name" value="C-N_Hydrolase_sf"/>
</dbReference>
<feature type="binding site" evidence="7">
    <location>
        <position position="121"/>
    </location>
    <ligand>
        <name>L-glutamine</name>
        <dbReference type="ChEBI" id="CHEBI:58359"/>
    </ligand>
</feature>
<comment type="similarity">
    <text evidence="9">Belongs to the NAD synthetase family.</text>
</comment>
<dbReference type="GO" id="GO:0003952">
    <property type="term" value="F:NAD+ synthase (glutamine-hydrolyzing) activity"/>
    <property type="evidence" value="ECO:0007669"/>
    <property type="project" value="UniProtKB-UniRule"/>
</dbReference>
<dbReference type="Pfam" id="PF00795">
    <property type="entry name" value="CN_hydrolase"/>
    <property type="match status" value="1"/>
</dbReference>
<dbReference type="Pfam" id="PF02540">
    <property type="entry name" value="NAD_synthase"/>
    <property type="match status" value="1"/>
</dbReference>
<dbReference type="SUPFAM" id="SSF56317">
    <property type="entry name" value="Carbon-nitrogen hydrolase"/>
    <property type="match status" value="1"/>
</dbReference>
<feature type="binding site" evidence="7">
    <location>
        <begin position="476"/>
        <end position="479"/>
    </location>
    <ligand>
        <name>deamido-NAD(+)</name>
        <dbReference type="ChEBI" id="CHEBI:58437"/>
        <note>ligand shared between two neighboring subunits</note>
    </ligand>
</feature>
<dbReference type="InterPro" id="IPR041856">
    <property type="entry name" value="NAD+_synth_C"/>
</dbReference>
<dbReference type="PIRSF" id="PIRSF006630">
    <property type="entry name" value="NADS_GAT"/>
    <property type="match status" value="1"/>
</dbReference>
<dbReference type="HAMAP" id="MF_02090">
    <property type="entry name" value="NadE_glutamine_dep"/>
    <property type="match status" value="1"/>
</dbReference>
<dbReference type="GO" id="GO:0005524">
    <property type="term" value="F:ATP binding"/>
    <property type="evidence" value="ECO:0007669"/>
    <property type="project" value="UniProtKB-UniRule"/>
</dbReference>
<dbReference type="InterPro" id="IPR014445">
    <property type="entry name" value="Gln-dep_NAD_synthase"/>
</dbReference>
<dbReference type="RefSeq" id="WP_101298957.1">
    <property type="nucleotide sequence ID" value="NZ_CP025197.1"/>
</dbReference>
<dbReference type="Proteomes" id="UP000239720">
    <property type="component" value="Unassembled WGS sequence"/>
</dbReference>
<feature type="active site" description="For glutaminase activity" evidence="7">
    <location>
        <position position="115"/>
    </location>
</feature>
<feature type="binding site" evidence="7">
    <location>
        <begin position="356"/>
        <end position="363"/>
    </location>
    <ligand>
        <name>ATP</name>
        <dbReference type="ChEBI" id="CHEBI:30616"/>
    </ligand>
</feature>
<dbReference type="SUPFAM" id="SSF52402">
    <property type="entry name" value="Adenine nucleotide alpha hydrolases-like"/>
    <property type="match status" value="1"/>
</dbReference>
<dbReference type="InterPro" id="IPR003010">
    <property type="entry name" value="C-N_Hydrolase"/>
</dbReference>
<dbReference type="GO" id="GO:0005737">
    <property type="term" value="C:cytoplasm"/>
    <property type="evidence" value="ECO:0007669"/>
    <property type="project" value="InterPro"/>
</dbReference>
<dbReference type="PANTHER" id="PTHR23090">
    <property type="entry name" value="NH 3 /GLUTAMINE-DEPENDENT NAD + SYNTHETASE"/>
    <property type="match status" value="1"/>
</dbReference>
<comment type="catalytic activity">
    <reaction evidence="7 8">
        <text>deamido-NAD(+) + L-glutamine + ATP + H2O = L-glutamate + AMP + diphosphate + NAD(+) + H(+)</text>
        <dbReference type="Rhea" id="RHEA:24384"/>
        <dbReference type="ChEBI" id="CHEBI:15377"/>
        <dbReference type="ChEBI" id="CHEBI:15378"/>
        <dbReference type="ChEBI" id="CHEBI:29985"/>
        <dbReference type="ChEBI" id="CHEBI:30616"/>
        <dbReference type="ChEBI" id="CHEBI:33019"/>
        <dbReference type="ChEBI" id="CHEBI:57540"/>
        <dbReference type="ChEBI" id="CHEBI:58359"/>
        <dbReference type="ChEBI" id="CHEBI:58437"/>
        <dbReference type="ChEBI" id="CHEBI:456215"/>
        <dbReference type="EC" id="6.3.5.1"/>
    </reaction>
</comment>
<evidence type="ECO:0000256" key="3">
    <source>
        <dbReference type="ARBA" id="ARBA00022598"/>
    </source>
</evidence>
<feature type="active site" description="Proton acceptor; for glutaminase activity" evidence="7">
    <location>
        <position position="46"/>
    </location>
</feature>
<dbReference type="GO" id="GO:0008795">
    <property type="term" value="F:NAD+ synthase activity"/>
    <property type="evidence" value="ECO:0007669"/>
    <property type="project" value="UniProtKB-UniRule"/>
</dbReference>
<dbReference type="Gene3D" id="3.40.50.620">
    <property type="entry name" value="HUPs"/>
    <property type="match status" value="1"/>
</dbReference>
<feature type="binding site" evidence="7">
    <location>
        <position position="442"/>
    </location>
    <ligand>
        <name>deamido-NAD(+)</name>
        <dbReference type="ChEBI" id="CHEBI:58437"/>
        <note>ligand shared between two neighboring subunits</note>
    </ligand>
</feature>
<dbReference type="InterPro" id="IPR014729">
    <property type="entry name" value="Rossmann-like_a/b/a_fold"/>
</dbReference>
<feature type="binding site" evidence="7">
    <location>
        <position position="198"/>
    </location>
    <ligand>
        <name>L-glutamine</name>
        <dbReference type="ChEBI" id="CHEBI:58359"/>
    </ligand>
</feature>
<accession>A0A2K9DZD5</accession>
<feature type="binding site" evidence="7">
    <location>
        <position position="604"/>
    </location>
    <ligand>
        <name>deamido-NAD(+)</name>
        <dbReference type="ChEBI" id="CHEBI:58437"/>
        <note>ligand shared between two neighboring subunits</note>
    </ligand>
</feature>
<evidence type="ECO:0000256" key="6">
    <source>
        <dbReference type="ARBA" id="ARBA00023027"/>
    </source>
</evidence>
<dbReference type="GO" id="GO:0009435">
    <property type="term" value="P:NAD+ biosynthetic process"/>
    <property type="evidence" value="ECO:0007669"/>
    <property type="project" value="UniProtKB-UniRule"/>
</dbReference>
<dbReference type="CDD" id="cd07570">
    <property type="entry name" value="GAT_Gln-NAD-synth"/>
    <property type="match status" value="1"/>
</dbReference>
<sequence length="643" mass="73268">MKYGFVRVGAAVPKLKVADCRYNSREIIKMIKKGEEEKIKILLFPELSITSYTCGDLFYQNALIKDAFLCLNKILDETKELDIISILGIPVLKDNQLFNCAVVIQKGKILGVVPKTYIPNYSEFYEWRYFSSSKNSIWDTVDILGQEVPFGADLLFEEEKNKELCFGIEICEDLWSVVPPSCFQAMHGATVLFNLSASNEIIGKYEYRRELVKQQSARCIAAYVYSSSGVGESTTDLVFGGHCIISEYGTILSQSERFVEDQMIYSEIDLLKLVNYRTRNTSYMEYGYLKDMKFRKIQFKLNNIEADDITRDIEPHPFVPCDLGARAKRCSDVFKIQIAALAKRMKHTKRDKAVIGISGGLDSTLAFLVTAKTFDHLKIPRKNIIAVTMPGFGTTEETYQNSLELIKSLDATLKDIDIKPACLQHFKDIGHDVNTHDITYENVQSRERTQILMDIANKEGGLVIGTGDMSELALGWCTYNGDHMSMYSVNCGVPKTLVAFLLRWAADNVLDERVKDVLLRILNTPISPELLPPDDKGKIKQKTEEVIGPYELHDFFLYHMIRYGAAPSKILFLAKKAFSDKYREDEIKKWLLFFLKRFFTHQFKRSSMPDGPKVGTVSLSPRGDWRMPSDAQVNSWIDELNNE</sequence>
<dbReference type="EMBL" id="NEMB01000003">
    <property type="protein sequence ID" value="PQQ66576.1"/>
    <property type="molecule type" value="Genomic_DNA"/>
</dbReference>
<keyword evidence="3 7" id="KW-0436">Ligase</keyword>
<dbReference type="InterPro" id="IPR022310">
    <property type="entry name" value="NAD/GMP_synthase"/>
</dbReference>
<feature type="binding site" evidence="7">
    <location>
        <position position="204"/>
    </location>
    <ligand>
        <name>L-glutamine</name>
        <dbReference type="ChEBI" id="CHEBI:58359"/>
    </ligand>
</feature>
<evidence type="ECO:0000256" key="4">
    <source>
        <dbReference type="ARBA" id="ARBA00022741"/>
    </source>
</evidence>
<evidence type="ECO:0000256" key="1">
    <source>
        <dbReference type="ARBA" id="ARBA00005188"/>
    </source>
</evidence>
<keyword evidence="13" id="KW-1185">Reference proteome</keyword>
<dbReference type="PROSITE" id="PS50263">
    <property type="entry name" value="CN_HYDROLASE"/>
    <property type="match status" value="1"/>
</dbReference>
<feature type="binding site" evidence="7">
    <location>
        <position position="466"/>
    </location>
    <ligand>
        <name>ATP</name>
        <dbReference type="ChEBI" id="CHEBI:30616"/>
    </ligand>
</feature>
<evidence type="ECO:0000256" key="2">
    <source>
        <dbReference type="ARBA" id="ARBA00007145"/>
    </source>
</evidence>
<evidence type="ECO:0000313" key="12">
    <source>
        <dbReference type="EMBL" id="PQQ66576.1"/>
    </source>
</evidence>
<evidence type="ECO:0000256" key="8">
    <source>
        <dbReference type="PIRNR" id="PIRNR006630"/>
    </source>
</evidence>
<dbReference type="AlphaFoldDB" id="A0A2K9DZD5"/>
<comment type="function">
    <text evidence="7">Catalyzes the ATP-dependent amidation of deamido-NAD to form NAD. Uses L-glutamine as a nitrogen source.</text>
</comment>
<dbReference type="PANTHER" id="PTHR23090:SF9">
    <property type="entry name" value="GLUTAMINE-DEPENDENT NAD(+) SYNTHETASE"/>
    <property type="match status" value="1"/>
</dbReference>
<evidence type="ECO:0000256" key="7">
    <source>
        <dbReference type="HAMAP-Rule" id="MF_02090"/>
    </source>
</evidence>